<evidence type="ECO:0000313" key="2">
    <source>
        <dbReference type="EMBL" id="KUG18202.1"/>
    </source>
</evidence>
<dbReference type="EMBL" id="LNQE01001394">
    <property type="protein sequence ID" value="KUG18202.1"/>
    <property type="molecule type" value="Genomic_DNA"/>
</dbReference>
<dbReference type="Pfam" id="PF03640">
    <property type="entry name" value="Lipoprotein_15"/>
    <property type="match status" value="2"/>
</dbReference>
<accession>A0A0W8FBI6</accession>
<sequence length="145" mass="16312">MSKSRMVLFMLLCISLLSINALADDENFSVNISASKFLGSYLVNETGFALYYYQNDSSLDGMSTCNDDCAKMWMPFYVEDLTLPESLNPSNFATIERADGSKQTTFKSWPLYLYSRDSSPGDARGNGLEDDQWRVIDPANQPELI</sequence>
<evidence type="ECO:0000256" key="1">
    <source>
        <dbReference type="SAM" id="MobiDB-lite"/>
    </source>
</evidence>
<name>A0A0W8FBI6_9ZZZZ</name>
<feature type="region of interest" description="Disordered" evidence="1">
    <location>
        <begin position="122"/>
        <end position="145"/>
    </location>
</feature>
<keyword evidence="2" id="KW-0449">Lipoprotein</keyword>
<protein>
    <submittedName>
        <fullName evidence="2">Putative lipoprotein</fullName>
    </submittedName>
</protein>
<dbReference type="GO" id="GO:0043448">
    <property type="term" value="P:alkane catabolic process"/>
    <property type="evidence" value="ECO:0007669"/>
    <property type="project" value="TreeGrafter"/>
</dbReference>
<dbReference type="InterPro" id="IPR005297">
    <property type="entry name" value="Lipoprotein_repeat"/>
</dbReference>
<dbReference type="PANTHER" id="PTHR39335:SF1">
    <property type="entry name" value="BLL4220 PROTEIN"/>
    <property type="match status" value="1"/>
</dbReference>
<gene>
    <name evidence="2" type="ORF">ASZ90_012089</name>
</gene>
<dbReference type="AlphaFoldDB" id="A0A0W8FBI6"/>
<organism evidence="2">
    <name type="scientific">hydrocarbon metagenome</name>
    <dbReference type="NCBI Taxonomy" id="938273"/>
    <lineage>
        <taxon>unclassified sequences</taxon>
        <taxon>metagenomes</taxon>
        <taxon>ecological metagenomes</taxon>
    </lineage>
</organism>
<proteinExistence type="predicted"/>
<dbReference type="PANTHER" id="PTHR39335">
    <property type="entry name" value="BLL4220 PROTEIN"/>
    <property type="match status" value="1"/>
</dbReference>
<reference evidence="2" key="1">
    <citation type="journal article" date="2015" name="Proc. Natl. Acad. Sci. U.S.A.">
        <title>Networks of energetic and metabolic interactions define dynamics in microbial communities.</title>
        <authorList>
            <person name="Embree M."/>
            <person name="Liu J.K."/>
            <person name="Al-Bassam M.M."/>
            <person name="Zengler K."/>
        </authorList>
    </citation>
    <scope>NUCLEOTIDE SEQUENCE</scope>
</reference>
<comment type="caution">
    <text evidence="2">The sequence shown here is derived from an EMBL/GenBank/DDBJ whole genome shotgun (WGS) entry which is preliminary data.</text>
</comment>